<organism evidence="5 6">
    <name type="scientific">Oidiodendron maius (strain Zn)</name>
    <dbReference type="NCBI Taxonomy" id="913774"/>
    <lineage>
        <taxon>Eukaryota</taxon>
        <taxon>Fungi</taxon>
        <taxon>Dikarya</taxon>
        <taxon>Ascomycota</taxon>
        <taxon>Pezizomycotina</taxon>
        <taxon>Leotiomycetes</taxon>
        <taxon>Leotiomycetes incertae sedis</taxon>
        <taxon>Myxotrichaceae</taxon>
        <taxon>Oidiodendron</taxon>
    </lineage>
</organism>
<feature type="signal peptide" evidence="2">
    <location>
        <begin position="1"/>
        <end position="19"/>
    </location>
</feature>
<accession>A0A0C3GTW0</accession>
<name>A0A0C3GTW0_OIDMZ</name>
<feature type="chain" id="PRO_5002165053" description="GPI anchored protein" evidence="2">
    <location>
        <begin position="20"/>
        <end position="559"/>
    </location>
</feature>
<dbReference type="InterPro" id="IPR054293">
    <property type="entry name" value="DUF7029"/>
</dbReference>
<dbReference type="OrthoDB" id="5382170at2759"/>
<dbReference type="EMBL" id="KN832878">
    <property type="protein sequence ID" value="KIM99505.1"/>
    <property type="molecule type" value="Genomic_DNA"/>
</dbReference>
<evidence type="ECO:0000256" key="2">
    <source>
        <dbReference type="SAM" id="SignalP"/>
    </source>
</evidence>
<keyword evidence="1" id="KW-1133">Transmembrane helix</keyword>
<evidence type="ECO:0000313" key="5">
    <source>
        <dbReference type="EMBL" id="KIM99505.1"/>
    </source>
</evidence>
<reference evidence="5 6" key="1">
    <citation type="submission" date="2014-04" db="EMBL/GenBank/DDBJ databases">
        <authorList>
            <consortium name="DOE Joint Genome Institute"/>
            <person name="Kuo A."/>
            <person name="Martino E."/>
            <person name="Perotto S."/>
            <person name="Kohler A."/>
            <person name="Nagy L.G."/>
            <person name="Floudas D."/>
            <person name="Copeland A."/>
            <person name="Barry K.W."/>
            <person name="Cichocki N."/>
            <person name="Veneault-Fourrey C."/>
            <person name="LaButti K."/>
            <person name="Lindquist E.A."/>
            <person name="Lipzen A."/>
            <person name="Lundell T."/>
            <person name="Morin E."/>
            <person name="Murat C."/>
            <person name="Sun H."/>
            <person name="Tunlid A."/>
            <person name="Henrissat B."/>
            <person name="Grigoriev I.V."/>
            <person name="Hibbett D.S."/>
            <person name="Martin F."/>
            <person name="Nordberg H.P."/>
            <person name="Cantor M.N."/>
            <person name="Hua S.X."/>
        </authorList>
    </citation>
    <scope>NUCLEOTIDE SEQUENCE [LARGE SCALE GENOMIC DNA]</scope>
    <source>
        <strain evidence="5 6">Zn</strain>
    </source>
</reference>
<sequence length="559" mass="60055">MHLTKLLFPVVLLWRLAASNELDLSREILRGASSRQLPSLTAVTFRSIIQKREEAFLPKRDCEHHYADYNSILRGAESKFATTSMKYSLPTINLEDIELHIADIQCYGSSIAVEFRDFQTLNLAEKSWDGIPEFFIITSHPGCNKDGERAPHLVSSITYSKEIPIATFSAKQVAWKNAYDTMTVGFGSSQGRYKPDSIRIHNDLRKRQLIPTGTISYPSSISVSCKNCSTAGTIEITEGVFTVNKSSKSFISEAVNFVNNGFFKAVANGVSAHVELETTLSLSTGTSFRKSLTTFTLPGFQIPGIAAVGPQLELDLSGDIEIAAELDFSYGFDLIIPDNSSILINMANLTQSSSSGFDNSQINALPLTASSPDFTLTLGLGLVAQLLVGVEILDDHGALGAGMFINLPHVGLTVSQIDSVNAQCEPVNGSTTIDGFLSTVFPNLTHIVPDAAIDIGLSATAGVDLPGVNVNVGAGITHTLTGIPFTLPTACMMWNSKNNEFTTPTTTTTASTSIPSPTGGAAKKANLAARRMSNPIVELAGLWWMLGMLLSVLFFAVSL</sequence>
<feature type="domain" description="DUF7029" evidence="3">
    <location>
        <begin position="85"/>
        <end position="183"/>
    </location>
</feature>
<dbReference type="Pfam" id="PF22974">
    <property type="entry name" value="DUF7029"/>
    <property type="match status" value="1"/>
</dbReference>
<evidence type="ECO:0008006" key="7">
    <source>
        <dbReference type="Google" id="ProtNLM"/>
    </source>
</evidence>
<reference evidence="6" key="2">
    <citation type="submission" date="2015-01" db="EMBL/GenBank/DDBJ databases">
        <title>Evolutionary Origins and Diversification of the Mycorrhizal Mutualists.</title>
        <authorList>
            <consortium name="DOE Joint Genome Institute"/>
            <consortium name="Mycorrhizal Genomics Consortium"/>
            <person name="Kohler A."/>
            <person name="Kuo A."/>
            <person name="Nagy L.G."/>
            <person name="Floudas D."/>
            <person name="Copeland A."/>
            <person name="Barry K.W."/>
            <person name="Cichocki N."/>
            <person name="Veneault-Fourrey C."/>
            <person name="LaButti K."/>
            <person name="Lindquist E.A."/>
            <person name="Lipzen A."/>
            <person name="Lundell T."/>
            <person name="Morin E."/>
            <person name="Murat C."/>
            <person name="Riley R."/>
            <person name="Ohm R."/>
            <person name="Sun H."/>
            <person name="Tunlid A."/>
            <person name="Henrissat B."/>
            <person name="Grigoriev I.V."/>
            <person name="Hibbett D.S."/>
            <person name="Martin F."/>
        </authorList>
    </citation>
    <scope>NUCLEOTIDE SEQUENCE [LARGE SCALE GENOMIC DNA]</scope>
    <source>
        <strain evidence="6">Zn</strain>
    </source>
</reference>
<feature type="transmembrane region" description="Helical" evidence="1">
    <location>
        <begin position="539"/>
        <end position="557"/>
    </location>
</feature>
<dbReference type="InParanoid" id="A0A0C3GTW0"/>
<evidence type="ECO:0000256" key="1">
    <source>
        <dbReference type="SAM" id="Phobius"/>
    </source>
</evidence>
<evidence type="ECO:0000259" key="3">
    <source>
        <dbReference type="Pfam" id="PF22974"/>
    </source>
</evidence>
<evidence type="ECO:0000259" key="4">
    <source>
        <dbReference type="Pfam" id="PF23865"/>
    </source>
</evidence>
<dbReference type="Proteomes" id="UP000054321">
    <property type="component" value="Unassembled WGS sequence"/>
</dbReference>
<protein>
    <recommendedName>
        <fullName evidence="7">GPI anchored protein</fullName>
    </recommendedName>
</protein>
<keyword evidence="6" id="KW-1185">Reference proteome</keyword>
<evidence type="ECO:0000313" key="6">
    <source>
        <dbReference type="Proteomes" id="UP000054321"/>
    </source>
</evidence>
<keyword evidence="1" id="KW-0472">Membrane</keyword>
<dbReference type="STRING" id="913774.A0A0C3GTW0"/>
<keyword evidence="2" id="KW-0732">Signal</keyword>
<dbReference type="AlphaFoldDB" id="A0A0C3GTW0"/>
<gene>
    <name evidence="5" type="ORF">OIDMADRAFT_165516</name>
</gene>
<keyword evidence="1" id="KW-0812">Transmembrane</keyword>
<dbReference type="Pfam" id="PF23865">
    <property type="entry name" value="DUF7223"/>
    <property type="match status" value="1"/>
</dbReference>
<proteinExistence type="predicted"/>
<feature type="domain" description="DUF7223" evidence="4">
    <location>
        <begin position="218"/>
        <end position="426"/>
    </location>
</feature>
<dbReference type="InterPro" id="IPR055647">
    <property type="entry name" value="DUF7223"/>
</dbReference>
<dbReference type="HOGENOM" id="CLU_023112_0_0_1"/>